<sequence length="187" mass="21284">MGNVYIPKFEVKKGQLLCFHWPLLNNSLEKEHFFEVLLGTKTEMNISVLGKISKVNIPYEKKGIFSDFLYRKSIKKFLMKFGHISDEAVSHILQKRHISPHHFIGSISLTKKILLGLEIAWVNSPDVVLFETRGLDPLGIETICQAVSEKRETCAAVHFSYPTIPKRICCSQSQCIEIKASYAEGKM</sequence>
<gene>
    <name evidence="1" type="ORF">QUF54_01025</name>
</gene>
<evidence type="ECO:0000313" key="2">
    <source>
        <dbReference type="Proteomes" id="UP001171945"/>
    </source>
</evidence>
<protein>
    <submittedName>
        <fullName evidence="1">Uncharacterized protein</fullName>
    </submittedName>
</protein>
<proteinExistence type="predicted"/>
<organism evidence="1 2">
    <name type="scientific">Candidatus Marithioploca araucensis</name>
    <dbReference type="NCBI Taxonomy" id="70273"/>
    <lineage>
        <taxon>Bacteria</taxon>
        <taxon>Pseudomonadati</taxon>
        <taxon>Pseudomonadota</taxon>
        <taxon>Gammaproteobacteria</taxon>
        <taxon>Thiotrichales</taxon>
        <taxon>Thiotrichaceae</taxon>
        <taxon>Candidatus Marithioploca</taxon>
    </lineage>
</organism>
<name>A0ABT7VQX8_9GAMM</name>
<dbReference type="EMBL" id="JAUCGM010000021">
    <property type="protein sequence ID" value="MDM8561918.1"/>
    <property type="molecule type" value="Genomic_DNA"/>
</dbReference>
<evidence type="ECO:0000313" key="1">
    <source>
        <dbReference type="EMBL" id="MDM8561918.1"/>
    </source>
</evidence>
<comment type="caution">
    <text evidence="1">The sequence shown here is derived from an EMBL/GenBank/DDBJ whole genome shotgun (WGS) entry which is preliminary data.</text>
</comment>
<reference evidence="1" key="1">
    <citation type="submission" date="2023-06" db="EMBL/GenBank/DDBJ databases">
        <title>Uncultivated large filamentous bacteria from sulfidic sediments reveal new species and different genomic features in energy metabolism and defense.</title>
        <authorList>
            <person name="Fonseca A."/>
        </authorList>
    </citation>
    <scope>NUCLEOTIDE SEQUENCE</scope>
    <source>
        <strain evidence="1">HSG4</strain>
    </source>
</reference>
<keyword evidence="2" id="KW-1185">Reference proteome</keyword>
<accession>A0ABT7VQX8</accession>
<dbReference type="Proteomes" id="UP001171945">
    <property type="component" value="Unassembled WGS sequence"/>
</dbReference>